<accession>A0A450Z0J9</accession>
<gene>
    <name evidence="2" type="ORF">BECKTC1821E_GA0114239_108212</name>
</gene>
<dbReference type="InterPro" id="IPR036490">
    <property type="entry name" value="ThsB_TIR-like_sf"/>
</dbReference>
<feature type="domain" description="Thoeris protein ThsB TIR-like" evidence="1">
    <location>
        <begin position="93"/>
        <end position="184"/>
    </location>
</feature>
<dbReference type="AlphaFoldDB" id="A0A450Z0J9"/>
<dbReference type="Pfam" id="PF08937">
    <property type="entry name" value="ThsB_TIR"/>
    <property type="match status" value="1"/>
</dbReference>
<proteinExistence type="predicted"/>
<name>A0A450Z0J9_9GAMM</name>
<evidence type="ECO:0000313" key="2">
    <source>
        <dbReference type="EMBL" id="VFK47355.1"/>
    </source>
</evidence>
<dbReference type="Gene3D" id="3.40.50.9200">
    <property type="entry name" value="Hypothetical protein MTH538"/>
    <property type="match status" value="1"/>
</dbReference>
<protein>
    <submittedName>
        <fullName evidence="2">MTH538 TIR-like domain (DUF1863)</fullName>
    </submittedName>
</protein>
<organism evidence="2">
    <name type="scientific">Candidatus Kentrum sp. TC</name>
    <dbReference type="NCBI Taxonomy" id="2126339"/>
    <lineage>
        <taxon>Bacteria</taxon>
        <taxon>Pseudomonadati</taxon>
        <taxon>Pseudomonadota</taxon>
        <taxon>Gammaproteobacteria</taxon>
        <taxon>Candidatus Kentrum</taxon>
    </lineage>
</organism>
<sequence length="249" mass="27704">MIGSSSRKRAGFANRILNSRADAAGGLTFFWRGHASRRNSGIIWDHPFSSFSASVFGSSEHSIVICHKIFRRKSSPARNSTSRISSLEIQRLFNYKPDNWRAAQVRNMGVIEGNPPCSDNDWESIKKGSDAAIKKWISDQMSGKSCIVVLIGSNTAGRKWIEHETIEGWNSGKGVVGIYIHNLQNSNQEKTSKGANPFASITFEKTGKKLSSIVKAYDPPYSRSTSVHNYIKENLVGWIEEAISIRNSH</sequence>
<dbReference type="EMBL" id="CAADFT010000082">
    <property type="protein sequence ID" value="VFK47355.1"/>
    <property type="molecule type" value="Genomic_DNA"/>
</dbReference>
<evidence type="ECO:0000259" key="1">
    <source>
        <dbReference type="Pfam" id="PF08937"/>
    </source>
</evidence>
<dbReference type="InterPro" id="IPR015032">
    <property type="entry name" value="ThsB__TIR-like_domain"/>
</dbReference>
<reference evidence="2" key="1">
    <citation type="submission" date="2019-02" db="EMBL/GenBank/DDBJ databases">
        <authorList>
            <person name="Gruber-Vodicka R. H."/>
            <person name="Seah K. B. B."/>
        </authorList>
    </citation>
    <scope>NUCLEOTIDE SEQUENCE</scope>
    <source>
        <strain evidence="2">BECK_BZ125</strain>
    </source>
</reference>
<dbReference type="SUPFAM" id="SSF52206">
    <property type="entry name" value="Hypothetical protein MTH538"/>
    <property type="match status" value="1"/>
</dbReference>